<organism evidence="2 3">
    <name type="scientific">Mycteria americana</name>
    <name type="common">Wood stork</name>
    <dbReference type="NCBI Taxonomy" id="33587"/>
    <lineage>
        <taxon>Eukaryota</taxon>
        <taxon>Metazoa</taxon>
        <taxon>Chordata</taxon>
        <taxon>Craniata</taxon>
        <taxon>Vertebrata</taxon>
        <taxon>Euteleostomi</taxon>
        <taxon>Archelosauria</taxon>
        <taxon>Archosauria</taxon>
        <taxon>Dinosauria</taxon>
        <taxon>Saurischia</taxon>
        <taxon>Theropoda</taxon>
        <taxon>Coelurosauria</taxon>
        <taxon>Aves</taxon>
        <taxon>Neognathae</taxon>
        <taxon>Neoaves</taxon>
        <taxon>Aequornithes</taxon>
        <taxon>Ciconiiformes</taxon>
        <taxon>Ciconiidae</taxon>
        <taxon>Mycteria</taxon>
    </lineage>
</organism>
<proteinExistence type="predicted"/>
<evidence type="ECO:0000313" key="3">
    <source>
        <dbReference type="Proteomes" id="UP001333110"/>
    </source>
</evidence>
<reference evidence="2 3" key="1">
    <citation type="journal article" date="2023" name="J. Hered.">
        <title>Chromosome-level genome of the wood stork (Mycteria americana) provides insight into avian chromosome evolution.</title>
        <authorList>
            <person name="Flamio R. Jr."/>
            <person name="Ramstad K.M."/>
        </authorList>
    </citation>
    <scope>NUCLEOTIDE SEQUENCE [LARGE SCALE GENOMIC DNA]</scope>
    <source>
        <strain evidence="2">JAX WOST 10</strain>
    </source>
</reference>
<sequence length="449" mass="50939">MADEKLGGGWRYQQEPKVGKLRWKSAEEKSVFWSTEAVSTPVTGLVEALQFWHLLGGKAALSEAVLTSKQCANERSRLVLGIRKRSRCHHAFQHLVIQRWQEESPVCYSPPVVRLKKASALGPLQVYSTHLNMGCNLLDTQTPPCAQIPPTSERSHLGLGKGFEASLHIGRTEDVPLRSLSNFTLTRHLHHNVLAGCCGRVGLSCPQLRRCLSESKRTNVWHTLRTVREDCKSRTVTRLEAVKEVLDPHIFSRRELLRHLVSSMPERVYKLIIFDPSTSHEQQFLRTKPKWCSAHLWRLRFCNAILCAFSWLFCIQKDSPAIHKNVVCLIHRNQNRCTKDPANSAVSSAHQHSEGGDFREGLSGRYAAEKSVGQFNERTSKQKRLPQSLSCELSKRRIRDNTGPLLDEVSHLTSRDVDKVEMFNAFFTSVFNTDDGPWDSQSPVLEDCD</sequence>
<feature type="compositionally biased region" description="Basic and acidic residues" evidence="1">
    <location>
        <begin position="351"/>
        <end position="360"/>
    </location>
</feature>
<gene>
    <name evidence="2" type="ORF">QYF61_022298</name>
</gene>
<comment type="caution">
    <text evidence="2">The sequence shown here is derived from an EMBL/GenBank/DDBJ whole genome shotgun (WGS) entry which is preliminary data.</text>
</comment>
<evidence type="ECO:0000256" key="1">
    <source>
        <dbReference type="SAM" id="MobiDB-lite"/>
    </source>
</evidence>
<dbReference type="AlphaFoldDB" id="A0AAN7N2Y8"/>
<evidence type="ECO:0000313" key="2">
    <source>
        <dbReference type="EMBL" id="KAK4816746.1"/>
    </source>
</evidence>
<protein>
    <submittedName>
        <fullName evidence="2">Uncharacterized protein</fullName>
    </submittedName>
</protein>
<accession>A0AAN7N2Y8</accession>
<feature type="region of interest" description="Disordered" evidence="1">
    <location>
        <begin position="340"/>
        <end position="360"/>
    </location>
</feature>
<keyword evidence="3" id="KW-1185">Reference proteome</keyword>
<dbReference type="EMBL" id="JAUNZN010000009">
    <property type="protein sequence ID" value="KAK4816746.1"/>
    <property type="molecule type" value="Genomic_DNA"/>
</dbReference>
<name>A0AAN7N2Y8_MYCAM</name>
<dbReference type="Proteomes" id="UP001333110">
    <property type="component" value="Unassembled WGS sequence"/>
</dbReference>